<dbReference type="InterPro" id="IPR036880">
    <property type="entry name" value="Kunitz_BPTI_sf"/>
</dbReference>
<organism evidence="4">
    <name type="scientific">Rhipicephalus appendiculatus</name>
    <name type="common">Brown ear tick</name>
    <dbReference type="NCBI Taxonomy" id="34631"/>
    <lineage>
        <taxon>Eukaryota</taxon>
        <taxon>Metazoa</taxon>
        <taxon>Ecdysozoa</taxon>
        <taxon>Arthropoda</taxon>
        <taxon>Chelicerata</taxon>
        <taxon>Arachnida</taxon>
        <taxon>Acari</taxon>
        <taxon>Parasitiformes</taxon>
        <taxon>Ixodida</taxon>
        <taxon>Ixodoidea</taxon>
        <taxon>Ixodidae</taxon>
        <taxon>Rhipicephalinae</taxon>
        <taxon>Rhipicephalus</taxon>
        <taxon>Rhipicephalus</taxon>
    </lineage>
</organism>
<proteinExistence type="predicted"/>
<evidence type="ECO:0000313" key="4">
    <source>
        <dbReference type="EMBL" id="JAP85689.1"/>
    </source>
</evidence>
<dbReference type="InterPro" id="IPR002223">
    <property type="entry name" value="Kunitz_BPTI"/>
</dbReference>
<feature type="compositionally biased region" description="Basic and acidic residues" evidence="1">
    <location>
        <begin position="25"/>
        <end position="38"/>
    </location>
</feature>
<sequence>MRKEIFILFPLLCGPVLGGGQQRKQKELKGCDPNDRGDTGAGGQELKQNAPSNCLFYTCQKRCGGVRTHWYYNWFYKACFMSDSSHCGVGKNNFNSCEDCMKKCNDSVCVERMTTTHAPYDDTLWEAG</sequence>
<evidence type="ECO:0000256" key="1">
    <source>
        <dbReference type="SAM" id="MobiDB-lite"/>
    </source>
</evidence>
<feature type="chain" id="PRO_5007286527" evidence="2">
    <location>
        <begin position="19"/>
        <end position="128"/>
    </location>
</feature>
<dbReference type="Gene3D" id="4.10.410.10">
    <property type="entry name" value="Pancreatic trypsin inhibitor Kunitz domain"/>
    <property type="match status" value="1"/>
</dbReference>
<reference evidence="4" key="1">
    <citation type="journal article" date="2016" name="Ticks Tick Borne Dis.">
        <title>De novo assembly and annotation of the salivary gland transcriptome of Rhipicephalus appendiculatus male and female ticks during blood feeding.</title>
        <authorList>
            <person name="de Castro M.H."/>
            <person name="de Klerk D."/>
            <person name="Pienaar R."/>
            <person name="Latif A.A."/>
            <person name="Rees D.J."/>
            <person name="Mans B.J."/>
        </authorList>
    </citation>
    <scope>NUCLEOTIDE SEQUENCE</scope>
    <source>
        <tissue evidence="4">Salivary glands</tissue>
    </source>
</reference>
<evidence type="ECO:0000256" key="2">
    <source>
        <dbReference type="SAM" id="SignalP"/>
    </source>
</evidence>
<name>A0A131Z2R1_RHIAP</name>
<dbReference type="GO" id="GO:0004867">
    <property type="term" value="F:serine-type endopeptidase inhibitor activity"/>
    <property type="evidence" value="ECO:0007669"/>
    <property type="project" value="InterPro"/>
</dbReference>
<accession>A0A131Z2R1</accession>
<feature type="signal peptide" evidence="2">
    <location>
        <begin position="1"/>
        <end position="18"/>
    </location>
</feature>
<dbReference type="EMBL" id="GEDV01002868">
    <property type="protein sequence ID" value="JAP85689.1"/>
    <property type="molecule type" value="Transcribed_RNA"/>
</dbReference>
<feature type="region of interest" description="Disordered" evidence="1">
    <location>
        <begin position="25"/>
        <end position="48"/>
    </location>
</feature>
<feature type="domain" description="BPTI/Kunitz inhibitor" evidence="3">
    <location>
        <begin position="54"/>
        <end position="104"/>
    </location>
</feature>
<protein>
    <submittedName>
        <fullName evidence="4">Pancreatic trypsin inhibitor</fullName>
    </submittedName>
</protein>
<dbReference type="AlphaFoldDB" id="A0A131Z2R1"/>
<dbReference type="PROSITE" id="PS50279">
    <property type="entry name" value="BPTI_KUNITZ_2"/>
    <property type="match status" value="1"/>
</dbReference>
<keyword evidence="2" id="KW-0732">Signal</keyword>
<evidence type="ECO:0000259" key="3">
    <source>
        <dbReference type="PROSITE" id="PS50279"/>
    </source>
</evidence>
<dbReference type="SUPFAM" id="SSF57362">
    <property type="entry name" value="BPTI-like"/>
    <property type="match status" value="1"/>
</dbReference>